<protein>
    <submittedName>
        <fullName evidence="1">Uncharacterized protein</fullName>
    </submittedName>
</protein>
<evidence type="ECO:0000313" key="2">
    <source>
        <dbReference type="Proteomes" id="UP000255036"/>
    </source>
</evidence>
<comment type="caution">
    <text evidence="1">The sequence shown here is derived from an EMBL/GenBank/DDBJ whole genome shotgun (WGS) entry which is preliminary data.</text>
</comment>
<keyword evidence="2" id="KW-1185">Reference proteome</keyword>
<gene>
    <name evidence="1" type="ORF">DWV06_02335</name>
</gene>
<dbReference type="RefSeq" id="WP_115480582.1">
    <property type="nucleotide sequence ID" value="NZ_QRCT01000010.1"/>
</dbReference>
<dbReference type="Proteomes" id="UP000255036">
    <property type="component" value="Unassembled WGS sequence"/>
</dbReference>
<dbReference type="AlphaFoldDB" id="A0A371AZ10"/>
<name>A0A371AZ10_9FIRM</name>
<proteinExistence type="predicted"/>
<organism evidence="1 2">
    <name type="scientific">Anaerosacchariphilus polymeriproducens</name>
    <dbReference type="NCBI Taxonomy" id="1812858"/>
    <lineage>
        <taxon>Bacteria</taxon>
        <taxon>Bacillati</taxon>
        <taxon>Bacillota</taxon>
        <taxon>Clostridia</taxon>
        <taxon>Lachnospirales</taxon>
        <taxon>Lachnospiraceae</taxon>
        <taxon>Anaerosacchariphilus</taxon>
    </lineage>
</organism>
<sequence length="139" mass="14833">MLKKVLRVNVIVSLLLVISISMTGLIPTTAYASSYTTKTTKKSSYTVLGTYYLSKKAVANMAKKMRAVTSPSATIIEGLLGLTSPHATLAMIAVALSASAVSKTEVLYAADHGMRVKVTIIDYSPHTSYSTVVKFLAVK</sequence>
<dbReference type="OrthoDB" id="9964854at2"/>
<reference evidence="1 2" key="1">
    <citation type="submission" date="2018-07" db="EMBL/GenBank/DDBJ databases">
        <title>Anaerosacharophilus polymeroproducens gen. nov. sp. nov., an anaerobic bacterium isolated from salt field.</title>
        <authorList>
            <person name="Kim W."/>
            <person name="Yang S.-H."/>
            <person name="Oh J."/>
            <person name="Lee J.-H."/>
            <person name="Kwon K.K."/>
        </authorList>
    </citation>
    <scope>NUCLEOTIDE SEQUENCE [LARGE SCALE GENOMIC DNA]</scope>
    <source>
        <strain evidence="1 2">MCWD5</strain>
    </source>
</reference>
<accession>A0A371AZ10</accession>
<dbReference type="EMBL" id="QRCT01000010">
    <property type="protein sequence ID" value="RDU24835.1"/>
    <property type="molecule type" value="Genomic_DNA"/>
</dbReference>
<evidence type="ECO:0000313" key="1">
    <source>
        <dbReference type="EMBL" id="RDU24835.1"/>
    </source>
</evidence>